<evidence type="ECO:0000313" key="4">
    <source>
        <dbReference type="Proteomes" id="UP000827133"/>
    </source>
</evidence>
<feature type="region of interest" description="Disordered" evidence="1">
    <location>
        <begin position="39"/>
        <end position="82"/>
    </location>
</feature>
<dbReference type="PROSITE" id="PS51257">
    <property type="entry name" value="PROKAR_LIPOPROTEIN"/>
    <property type="match status" value="1"/>
</dbReference>
<feature type="signal peptide" evidence="2">
    <location>
        <begin position="1"/>
        <end position="19"/>
    </location>
</feature>
<dbReference type="Proteomes" id="UP000827133">
    <property type="component" value="Unassembled WGS sequence"/>
</dbReference>
<proteinExistence type="predicted"/>
<dbReference type="GeneID" id="68315623"/>
<dbReference type="KEGG" id="fmu:J7337_007767"/>
<feature type="region of interest" description="Disordered" evidence="1">
    <location>
        <begin position="102"/>
        <end position="122"/>
    </location>
</feature>
<protein>
    <submittedName>
        <fullName evidence="3">Uncharacterized protein</fullName>
    </submittedName>
</protein>
<reference evidence="3" key="1">
    <citation type="journal article" date="2021" name="Mol. Plant Microbe Interact.">
        <title>Telomere to telomere genome assembly of Fusarium musae F31, causal agent of crown rot disease of banana.</title>
        <authorList>
            <person name="Degradi L."/>
            <person name="Tava V."/>
            <person name="Kunova A."/>
            <person name="Cortesi P."/>
            <person name="Saracchi M."/>
            <person name="Pasquali M."/>
        </authorList>
    </citation>
    <scope>NUCLEOTIDE SEQUENCE</scope>
    <source>
        <strain evidence="3">F31</strain>
    </source>
</reference>
<evidence type="ECO:0000313" key="3">
    <source>
        <dbReference type="EMBL" id="KAG9502055.1"/>
    </source>
</evidence>
<organism evidence="3 4">
    <name type="scientific">Fusarium musae</name>
    <dbReference type="NCBI Taxonomy" id="1042133"/>
    <lineage>
        <taxon>Eukaryota</taxon>
        <taxon>Fungi</taxon>
        <taxon>Dikarya</taxon>
        <taxon>Ascomycota</taxon>
        <taxon>Pezizomycotina</taxon>
        <taxon>Sordariomycetes</taxon>
        <taxon>Hypocreomycetidae</taxon>
        <taxon>Hypocreales</taxon>
        <taxon>Nectriaceae</taxon>
        <taxon>Fusarium</taxon>
    </lineage>
</organism>
<keyword evidence="2" id="KW-0732">Signal</keyword>
<dbReference type="RefSeq" id="XP_044681055.1">
    <property type="nucleotide sequence ID" value="XM_044825398.1"/>
</dbReference>
<dbReference type="AlphaFoldDB" id="A0A9P8IQM8"/>
<keyword evidence="4" id="KW-1185">Reference proteome</keyword>
<evidence type="ECO:0000256" key="1">
    <source>
        <dbReference type="SAM" id="MobiDB-lite"/>
    </source>
</evidence>
<comment type="caution">
    <text evidence="3">The sequence shown here is derived from an EMBL/GenBank/DDBJ whole genome shotgun (WGS) entry which is preliminary data.</text>
</comment>
<gene>
    <name evidence="3" type="ORF">J7337_007767</name>
</gene>
<dbReference type="EMBL" id="JAHBCI010000005">
    <property type="protein sequence ID" value="KAG9502055.1"/>
    <property type="molecule type" value="Genomic_DNA"/>
</dbReference>
<accession>A0A9P8IQM8</accession>
<feature type="chain" id="PRO_5040366873" evidence="2">
    <location>
        <begin position="20"/>
        <end position="310"/>
    </location>
</feature>
<name>A0A9P8IQM8_9HYPO</name>
<sequence>MRILLTGTVVLLSACLANAGPCRPSSIVSSSTVVASASETATESETATSTASIDATQTTTGPTESESSTETGTTAIVETTSSVSSVETTTTALVDITTTTNPVTSAETTTEATTTTVAATTTTEGPETLQSIYLYSRSNDDPALADTGGIGFAVLRDSALPDVEELTFTADVSSTLFFTFSQRTGQVKIGNGPEAGKVLEYGIGGDFSSVIAVEATVGEENGIVPIDCAIVSSGGIQTLQCQFGNEGTADFWTCDARLVLVKSGVDFSNRCPIGSTGYHLDSILVSDAPENDEEATSSLVMLVPILYKEI</sequence>
<evidence type="ECO:0000256" key="2">
    <source>
        <dbReference type="SAM" id="SignalP"/>
    </source>
</evidence>